<protein>
    <submittedName>
        <fullName evidence="2">Glutaminyl-peptide cyclotransferase</fullName>
    </submittedName>
</protein>
<dbReference type="GO" id="GO:0016603">
    <property type="term" value="F:glutaminyl-peptide cyclotransferase activity"/>
    <property type="evidence" value="ECO:0007669"/>
    <property type="project" value="InterPro"/>
</dbReference>
<dbReference type="Proteomes" id="UP000431684">
    <property type="component" value="Unassembled WGS sequence"/>
</dbReference>
<dbReference type="AlphaFoldDB" id="A0A6I3XAC6"/>
<evidence type="ECO:0000256" key="1">
    <source>
        <dbReference type="SAM" id="SignalP"/>
    </source>
</evidence>
<dbReference type="InterPro" id="IPR011044">
    <property type="entry name" value="Quino_amine_DH_bsu"/>
</dbReference>
<sequence>MLNRTFFATLALACCALAEAAVPVYGYSVRNTYPHDAGAFTQGLFYRGDVLYESTGQYGASTLRKVDIETGEVLQKRDLPANVFGEGIAPAGERIVSLTWTNGVGFIFDIDSFEQLGSFAYQGQGWGLTSDGKRLYMSDGTEFIRVLDPQTMRVTRRIRVTVEGVPVTRLNELEWVDGEIYANVWQTDRIARIDPFAGQVRGWIDLKGLDELADVAPGSDNVLNGIAWDADHKRLFVTGKRWPKLFEITLKKKLSLGD</sequence>
<comment type="caution">
    <text evidence="2">The sequence shown here is derived from an EMBL/GenBank/DDBJ whole genome shotgun (WGS) entry which is preliminary data.</text>
</comment>
<organism evidence="2 3">
    <name type="scientific">Pseudoduganella dura</name>
    <dbReference type="NCBI Taxonomy" id="321982"/>
    <lineage>
        <taxon>Bacteria</taxon>
        <taxon>Pseudomonadati</taxon>
        <taxon>Pseudomonadota</taxon>
        <taxon>Betaproteobacteria</taxon>
        <taxon>Burkholderiales</taxon>
        <taxon>Oxalobacteraceae</taxon>
        <taxon>Telluria group</taxon>
        <taxon>Pseudoduganella</taxon>
    </lineage>
</organism>
<dbReference type="EMBL" id="WNWM01000002">
    <property type="protein sequence ID" value="MUI12666.1"/>
    <property type="molecule type" value="Genomic_DNA"/>
</dbReference>
<dbReference type="PANTHER" id="PTHR31270">
    <property type="entry name" value="GLUTAMINYL-PEPTIDE CYCLOTRANSFERASE"/>
    <property type="match status" value="1"/>
</dbReference>
<keyword evidence="3" id="KW-1185">Reference proteome</keyword>
<keyword evidence="1" id="KW-0732">Signal</keyword>
<accession>A0A6I3XAC6</accession>
<dbReference type="InterPro" id="IPR015943">
    <property type="entry name" value="WD40/YVTN_repeat-like_dom_sf"/>
</dbReference>
<dbReference type="OrthoDB" id="9783700at2"/>
<dbReference type="Gene3D" id="2.130.10.10">
    <property type="entry name" value="YVTN repeat-like/Quinoprotein amine dehydrogenase"/>
    <property type="match status" value="1"/>
</dbReference>
<feature type="chain" id="PRO_5026291385" evidence="1">
    <location>
        <begin position="21"/>
        <end position="258"/>
    </location>
</feature>
<dbReference type="SUPFAM" id="SSF50969">
    <property type="entry name" value="YVTN repeat-like/Quinoprotein amine dehydrogenase"/>
    <property type="match status" value="1"/>
</dbReference>
<name>A0A6I3XAC6_9BURK</name>
<reference evidence="2 3" key="1">
    <citation type="submission" date="2019-11" db="EMBL/GenBank/DDBJ databases">
        <title>Draft Genome Sequences of Six Type Strains of the Genus Massilia.</title>
        <authorList>
            <person name="Miess H."/>
            <person name="Frediansyah A."/>
            <person name="Goeker M."/>
            <person name="Gross H."/>
        </authorList>
    </citation>
    <scope>NUCLEOTIDE SEQUENCE [LARGE SCALE GENOMIC DNA]</scope>
    <source>
        <strain evidence="2 3">DSM 17513</strain>
    </source>
</reference>
<keyword evidence="2" id="KW-0808">Transferase</keyword>
<dbReference type="InterPro" id="IPR007788">
    <property type="entry name" value="QCT"/>
</dbReference>
<evidence type="ECO:0000313" key="3">
    <source>
        <dbReference type="Proteomes" id="UP000431684"/>
    </source>
</evidence>
<evidence type="ECO:0000313" key="2">
    <source>
        <dbReference type="EMBL" id="MUI12666.1"/>
    </source>
</evidence>
<dbReference type="Pfam" id="PF05096">
    <property type="entry name" value="Glu_cyclase_2"/>
    <property type="match status" value="1"/>
</dbReference>
<dbReference type="PANTHER" id="PTHR31270:SF1">
    <property type="entry name" value="GLUTAMINYL-PEPTIDE CYCLOTRANSFERASE"/>
    <property type="match status" value="1"/>
</dbReference>
<gene>
    <name evidence="2" type="ORF">GJV26_09310</name>
</gene>
<proteinExistence type="predicted"/>
<feature type="signal peptide" evidence="1">
    <location>
        <begin position="1"/>
        <end position="20"/>
    </location>
</feature>